<comment type="caution">
    <text evidence="1">The sequence shown here is derived from an EMBL/GenBank/DDBJ whole genome shotgun (WGS) entry which is preliminary data.</text>
</comment>
<dbReference type="Proteomes" id="UP000646548">
    <property type="component" value="Unassembled WGS sequence"/>
</dbReference>
<organism evidence="1 2">
    <name type="scientific">Oryzias melastigma</name>
    <name type="common">Marine medaka</name>
    <dbReference type="NCBI Taxonomy" id="30732"/>
    <lineage>
        <taxon>Eukaryota</taxon>
        <taxon>Metazoa</taxon>
        <taxon>Chordata</taxon>
        <taxon>Craniata</taxon>
        <taxon>Vertebrata</taxon>
        <taxon>Euteleostomi</taxon>
        <taxon>Actinopterygii</taxon>
        <taxon>Neopterygii</taxon>
        <taxon>Teleostei</taxon>
        <taxon>Neoteleostei</taxon>
        <taxon>Acanthomorphata</taxon>
        <taxon>Ovalentaria</taxon>
        <taxon>Atherinomorphae</taxon>
        <taxon>Beloniformes</taxon>
        <taxon>Adrianichthyidae</taxon>
        <taxon>Oryziinae</taxon>
        <taxon>Oryzias</taxon>
    </lineage>
</organism>
<proteinExistence type="predicted"/>
<evidence type="ECO:0000313" key="2">
    <source>
        <dbReference type="Proteomes" id="UP000646548"/>
    </source>
</evidence>
<reference evidence="1" key="1">
    <citation type="journal article" name="BMC Genomics">
        <title>Long-read sequencing and de novo genome assembly of marine medaka (Oryzias melastigma).</title>
        <authorList>
            <person name="Liang P."/>
            <person name="Saqib H.S.A."/>
            <person name="Ni X."/>
            <person name="Shen Y."/>
        </authorList>
    </citation>
    <scope>NUCLEOTIDE SEQUENCE</scope>
    <source>
        <strain evidence="1">Bigg-433</strain>
    </source>
</reference>
<dbReference type="AlphaFoldDB" id="A0A834F094"/>
<sequence>MDYEQTCLWHSTDPKRSKKTTNATFEKVLCFSCISMSVSHGTLSSCFSNCITGEDRHRSQGFLMLSLFLHCCHDVTLSSFCLVLMSENKAPHFLICSFYFVL</sequence>
<protein>
    <submittedName>
        <fullName evidence="1">Uncharacterized protein</fullName>
    </submittedName>
</protein>
<dbReference type="EMBL" id="WKFB01000963">
    <property type="protein sequence ID" value="KAF6716436.1"/>
    <property type="molecule type" value="Genomic_DNA"/>
</dbReference>
<name>A0A834F094_ORYME</name>
<accession>A0A834F094</accession>
<evidence type="ECO:0000313" key="1">
    <source>
        <dbReference type="EMBL" id="KAF6716436.1"/>
    </source>
</evidence>
<gene>
    <name evidence="1" type="ORF">FQA47_000615</name>
</gene>